<dbReference type="AlphaFoldDB" id="A0A8J8PJ87"/>
<dbReference type="PANTHER" id="PTHR30472">
    <property type="entry name" value="FERRIC ENTEROBACTIN TRANSPORT SYSTEM PERMEASE PROTEIN"/>
    <property type="match status" value="1"/>
</dbReference>
<dbReference type="GeneID" id="41323082"/>
<dbReference type="Gene3D" id="1.10.3470.10">
    <property type="entry name" value="ABC transporter involved in vitamin B12 uptake, BtuC"/>
    <property type="match status" value="1"/>
</dbReference>
<comment type="similarity">
    <text evidence="2">Belongs to the binding-protein-dependent transport system permease family. FecCD subfamily.</text>
</comment>
<evidence type="ECO:0000256" key="2">
    <source>
        <dbReference type="ARBA" id="ARBA00007935"/>
    </source>
</evidence>
<dbReference type="InterPro" id="IPR037294">
    <property type="entry name" value="ABC_BtuC-like"/>
</dbReference>
<feature type="transmembrane region" description="Helical" evidence="8">
    <location>
        <begin position="211"/>
        <end position="231"/>
    </location>
</feature>
<evidence type="ECO:0000256" key="5">
    <source>
        <dbReference type="ARBA" id="ARBA00022692"/>
    </source>
</evidence>
<dbReference type="FunFam" id="1.10.3470.10:FF:000001">
    <property type="entry name" value="Vitamin B12 ABC transporter permease BtuC"/>
    <property type="match status" value="1"/>
</dbReference>
<dbReference type="OMA" id="MDQFRFW"/>
<comment type="caution">
    <text evidence="9">The sequence shown here is derived from an EMBL/GenBank/DDBJ whole genome shotgun (WGS) entry which is preliminary data.</text>
</comment>
<feature type="transmembrane region" description="Helical" evidence="8">
    <location>
        <begin position="170"/>
        <end position="191"/>
    </location>
</feature>
<dbReference type="Proteomes" id="UP000752814">
    <property type="component" value="Unassembled WGS sequence"/>
</dbReference>
<sequence>MNIQKSEEMREAYHKYVIKKIAFIAACVVAMFAITGYAATIGSYNLTALDVYKDIWYHLFNPEMCNDTIDWIVFTVRLPRIMTGLVAGMSLGIAGAAMQSMMKNPLADPYTTGISSGASFGATIAIVLGVSIIGSGSYGMIITAFIFSLIPAAVIILISSFKNTSAATMILAGIAVMYLFNACTTLIKLGASDASLAAVFQWSVGDLSGSTWESFYIISAFTLAGGFLLMAMSKKLNILITGDKNATTLGLNAHRLRIVLLIVISLMTASVVCFTGIIGFIGLVAPHIVRIFLGSDNRYLIPASAAFGAVLLMVADLVSRVIIAPTFLPVGVITAFIGCPLFIYLLIKQRKSMW</sequence>
<organism evidence="9 10">
    <name type="scientific">Candidatus Methanomassiliicoccus intestinalis</name>
    <dbReference type="NCBI Taxonomy" id="1406512"/>
    <lineage>
        <taxon>Archaea</taxon>
        <taxon>Methanobacteriati</taxon>
        <taxon>Thermoplasmatota</taxon>
        <taxon>Thermoplasmata</taxon>
        <taxon>Methanomassiliicoccales</taxon>
        <taxon>Methanomassiliicoccaceae</taxon>
        <taxon>Methanomassiliicoccus</taxon>
    </lineage>
</organism>
<protein>
    <submittedName>
        <fullName evidence="9">Fe3+-siderophore ABC transporter permease</fullName>
    </submittedName>
</protein>
<accession>A0A8J8PJ87</accession>
<evidence type="ECO:0000256" key="3">
    <source>
        <dbReference type="ARBA" id="ARBA00022448"/>
    </source>
</evidence>
<dbReference type="Pfam" id="PF01032">
    <property type="entry name" value="FecCD"/>
    <property type="match status" value="1"/>
</dbReference>
<feature type="transmembrane region" description="Helical" evidence="8">
    <location>
        <begin position="21"/>
        <end position="44"/>
    </location>
</feature>
<dbReference type="SUPFAM" id="SSF81345">
    <property type="entry name" value="ABC transporter involved in vitamin B12 uptake, BtuC"/>
    <property type="match status" value="1"/>
</dbReference>
<dbReference type="GO" id="GO:0022857">
    <property type="term" value="F:transmembrane transporter activity"/>
    <property type="evidence" value="ECO:0007669"/>
    <property type="project" value="InterPro"/>
</dbReference>
<feature type="transmembrane region" description="Helical" evidence="8">
    <location>
        <begin position="138"/>
        <end position="158"/>
    </location>
</feature>
<dbReference type="GO" id="GO:0033214">
    <property type="term" value="P:siderophore-iron import into cell"/>
    <property type="evidence" value="ECO:0007669"/>
    <property type="project" value="TreeGrafter"/>
</dbReference>
<evidence type="ECO:0000256" key="1">
    <source>
        <dbReference type="ARBA" id="ARBA00004651"/>
    </source>
</evidence>
<evidence type="ECO:0000313" key="10">
    <source>
        <dbReference type="Proteomes" id="UP000752814"/>
    </source>
</evidence>
<dbReference type="RefSeq" id="WP_020448552.1">
    <property type="nucleotide sequence ID" value="NZ_CAYAYE010000003.1"/>
</dbReference>
<feature type="transmembrane region" description="Helical" evidence="8">
    <location>
        <begin position="258"/>
        <end position="285"/>
    </location>
</feature>
<keyword evidence="3" id="KW-0813">Transport</keyword>
<dbReference type="CDD" id="cd06550">
    <property type="entry name" value="TM_ABC_iron-siderophores_like"/>
    <property type="match status" value="1"/>
</dbReference>
<gene>
    <name evidence="9" type="ORF">A3207_02320</name>
</gene>
<feature type="transmembrane region" description="Helical" evidence="8">
    <location>
        <begin position="81"/>
        <end position="98"/>
    </location>
</feature>
<evidence type="ECO:0000256" key="8">
    <source>
        <dbReference type="SAM" id="Phobius"/>
    </source>
</evidence>
<evidence type="ECO:0000256" key="4">
    <source>
        <dbReference type="ARBA" id="ARBA00022475"/>
    </source>
</evidence>
<keyword evidence="4" id="KW-1003">Cell membrane</keyword>
<proteinExistence type="inferred from homology"/>
<evidence type="ECO:0000313" key="9">
    <source>
        <dbReference type="EMBL" id="TQS84879.1"/>
    </source>
</evidence>
<evidence type="ECO:0000256" key="6">
    <source>
        <dbReference type="ARBA" id="ARBA00022989"/>
    </source>
</evidence>
<dbReference type="EMBL" id="LVVT01000001">
    <property type="protein sequence ID" value="TQS84879.1"/>
    <property type="molecule type" value="Genomic_DNA"/>
</dbReference>
<evidence type="ECO:0000256" key="7">
    <source>
        <dbReference type="ARBA" id="ARBA00023136"/>
    </source>
</evidence>
<keyword evidence="7 8" id="KW-0472">Membrane</keyword>
<keyword evidence="6 8" id="KW-1133">Transmembrane helix</keyword>
<reference evidence="9" key="1">
    <citation type="submission" date="2016-03" db="EMBL/GenBank/DDBJ databases">
        <authorList>
            <person name="Borrel G."/>
            <person name="Mccann A."/>
            <person name="O'Toole P.W."/>
        </authorList>
    </citation>
    <scope>NUCLEOTIDE SEQUENCE</scope>
    <source>
        <strain evidence="9">183</strain>
    </source>
</reference>
<dbReference type="InterPro" id="IPR000522">
    <property type="entry name" value="ABC_transptr_permease_BtuC"/>
</dbReference>
<feature type="transmembrane region" description="Helical" evidence="8">
    <location>
        <begin position="327"/>
        <end position="347"/>
    </location>
</feature>
<keyword evidence="5 8" id="KW-0812">Transmembrane</keyword>
<feature type="transmembrane region" description="Helical" evidence="8">
    <location>
        <begin position="110"/>
        <end position="132"/>
    </location>
</feature>
<name>A0A8J8PJ87_9ARCH</name>
<dbReference type="PANTHER" id="PTHR30472:SF25">
    <property type="entry name" value="ABC TRANSPORTER PERMEASE PROTEIN MJ0876-RELATED"/>
    <property type="match status" value="1"/>
</dbReference>
<comment type="subcellular location">
    <subcellularLocation>
        <location evidence="1">Cell membrane</location>
        <topology evidence="1">Multi-pass membrane protein</topology>
    </subcellularLocation>
</comment>
<dbReference type="GO" id="GO:0005886">
    <property type="term" value="C:plasma membrane"/>
    <property type="evidence" value="ECO:0007669"/>
    <property type="project" value="UniProtKB-SubCell"/>
</dbReference>
<feature type="transmembrane region" description="Helical" evidence="8">
    <location>
        <begin position="297"/>
        <end position="315"/>
    </location>
</feature>